<sequence length="124" mass="13317">MATGTSPKRWQDQLVLILGIWIIISPFAFAYPYGAGGAINAYCSGALMVILAAVSLAGTFSWAVGINVLLNIWLIVCPWVVNDIPDTSFDANEIAVGIVSIILLAWEVQAHPELAKFGTRTRIG</sequence>
<keyword evidence="1" id="KW-1133">Transmembrane helix</keyword>
<name>A0ABT2D3P2_9BURK</name>
<feature type="domain" description="SPW repeat-containing integral membrane" evidence="2">
    <location>
        <begin position="10"/>
        <end position="103"/>
    </location>
</feature>
<feature type="transmembrane region" description="Helical" evidence="1">
    <location>
        <begin position="14"/>
        <end position="33"/>
    </location>
</feature>
<organism evidence="3 4">
    <name type="scientific">Massilia terrae</name>
    <dbReference type="NCBI Taxonomy" id="1811224"/>
    <lineage>
        <taxon>Bacteria</taxon>
        <taxon>Pseudomonadati</taxon>
        <taxon>Pseudomonadota</taxon>
        <taxon>Betaproteobacteria</taxon>
        <taxon>Burkholderiales</taxon>
        <taxon>Oxalobacteraceae</taxon>
        <taxon>Telluria group</taxon>
        <taxon>Massilia</taxon>
    </lineage>
</organism>
<reference evidence="3 4" key="1">
    <citation type="submission" date="2022-08" db="EMBL/GenBank/DDBJ databases">
        <title>Reclassification of Massilia species as members of the genera Telluria, Duganella, Pseudoduganella, Mokoshia gen. nov. and Zemynaea gen. nov. using orthogonal and non-orthogonal genome-based approaches.</title>
        <authorList>
            <person name="Bowman J.P."/>
        </authorList>
    </citation>
    <scope>NUCLEOTIDE SEQUENCE [LARGE SCALE GENOMIC DNA]</scope>
    <source>
        <strain evidence="3 4">JCM 31606</strain>
    </source>
</reference>
<dbReference type="InterPro" id="IPR005530">
    <property type="entry name" value="SPW"/>
</dbReference>
<evidence type="ECO:0000313" key="3">
    <source>
        <dbReference type="EMBL" id="MCS0660870.1"/>
    </source>
</evidence>
<comment type="caution">
    <text evidence="3">The sequence shown here is derived from an EMBL/GenBank/DDBJ whole genome shotgun (WGS) entry which is preliminary data.</text>
</comment>
<protein>
    <submittedName>
        <fullName evidence="3">SPW repeat protein</fullName>
    </submittedName>
</protein>
<dbReference type="RefSeq" id="WP_258814066.1">
    <property type="nucleotide sequence ID" value="NZ_JANUGU010000010.1"/>
</dbReference>
<evidence type="ECO:0000313" key="4">
    <source>
        <dbReference type="Proteomes" id="UP001204621"/>
    </source>
</evidence>
<keyword evidence="1" id="KW-0812">Transmembrane</keyword>
<dbReference type="Pfam" id="PF03779">
    <property type="entry name" value="SPW"/>
    <property type="match status" value="1"/>
</dbReference>
<keyword evidence="4" id="KW-1185">Reference proteome</keyword>
<accession>A0ABT2D3P2</accession>
<evidence type="ECO:0000256" key="1">
    <source>
        <dbReference type="SAM" id="Phobius"/>
    </source>
</evidence>
<evidence type="ECO:0000259" key="2">
    <source>
        <dbReference type="Pfam" id="PF03779"/>
    </source>
</evidence>
<dbReference type="Proteomes" id="UP001204621">
    <property type="component" value="Unassembled WGS sequence"/>
</dbReference>
<gene>
    <name evidence="3" type="ORF">NX778_22620</name>
</gene>
<keyword evidence="1" id="KW-0472">Membrane</keyword>
<proteinExistence type="predicted"/>
<dbReference type="EMBL" id="JANUGU010000010">
    <property type="protein sequence ID" value="MCS0660870.1"/>
    <property type="molecule type" value="Genomic_DNA"/>
</dbReference>